<evidence type="ECO:0000313" key="7">
    <source>
        <dbReference type="Proteomes" id="UP001159405"/>
    </source>
</evidence>
<accession>A0ABN8RHP3</accession>
<proteinExistence type="predicted"/>
<evidence type="ECO:0000256" key="4">
    <source>
        <dbReference type="SAM" id="Coils"/>
    </source>
</evidence>
<dbReference type="SUPFAM" id="SSF52540">
    <property type="entry name" value="P-loop containing nucleoside triphosphate hydrolases"/>
    <property type="match status" value="1"/>
</dbReference>
<dbReference type="Pfam" id="PF13401">
    <property type="entry name" value="AAA_22"/>
    <property type="match status" value="1"/>
</dbReference>
<reference evidence="6 7" key="1">
    <citation type="submission" date="2022-05" db="EMBL/GenBank/DDBJ databases">
        <authorList>
            <consortium name="Genoscope - CEA"/>
            <person name="William W."/>
        </authorList>
    </citation>
    <scope>NUCLEOTIDE SEQUENCE [LARGE SCALE GENOMIC DNA]</scope>
</reference>
<name>A0ABN8RHP3_9CNID</name>
<evidence type="ECO:0000256" key="2">
    <source>
        <dbReference type="ARBA" id="ARBA00022803"/>
    </source>
</evidence>
<feature type="repeat" description="TPR" evidence="3">
    <location>
        <begin position="1198"/>
        <end position="1231"/>
    </location>
</feature>
<dbReference type="SUPFAM" id="SSF58104">
    <property type="entry name" value="Methyl-accepting chemotaxis protein (MCP) signaling domain"/>
    <property type="match status" value="1"/>
</dbReference>
<dbReference type="PRINTS" id="PR00364">
    <property type="entry name" value="DISEASERSIST"/>
</dbReference>
<feature type="repeat" description="TPR" evidence="3">
    <location>
        <begin position="1056"/>
        <end position="1089"/>
    </location>
</feature>
<dbReference type="SMART" id="SM00028">
    <property type="entry name" value="TPR"/>
    <property type="match status" value="10"/>
</dbReference>
<dbReference type="Gene3D" id="1.25.40.10">
    <property type="entry name" value="Tetratricopeptide repeat domain"/>
    <property type="match status" value="3"/>
</dbReference>
<dbReference type="Pfam" id="PF13424">
    <property type="entry name" value="TPR_12"/>
    <property type="match status" value="3"/>
</dbReference>
<protein>
    <recommendedName>
        <fullName evidence="5">ORC1/DEAH AAA+ ATPase domain-containing protein</fullName>
    </recommendedName>
</protein>
<dbReference type="PANTHER" id="PTHR45641:SF19">
    <property type="entry name" value="NEPHROCYSTIN-3"/>
    <property type="match status" value="1"/>
</dbReference>
<dbReference type="Gene3D" id="3.40.50.300">
    <property type="entry name" value="P-loop containing nucleotide triphosphate hydrolases"/>
    <property type="match status" value="1"/>
</dbReference>
<feature type="domain" description="ORC1/DEAH AAA+ ATPase" evidence="5">
    <location>
        <begin position="406"/>
        <end position="519"/>
    </location>
</feature>
<dbReference type="PROSITE" id="PS50005">
    <property type="entry name" value="TPR"/>
    <property type="match status" value="2"/>
</dbReference>
<sequence length="1496" mass="168920">MSTFSLEQLNYFKFAKVVLDEFPTALRKVFVHLWDTNVAPTPGFKVWDDTPLVRNMFLNKEGGKTKTVPTMKSYKEWDCTALFEATLYAQSFAVPVPGGKGKTLADLYVKPYRLPSGAFHSSVTSPSGNNDETFALALDQLRLLRNSLCHNSNSEIVKKTFDQYIKLSKDAFAALGQSSTRIDDIGKLAEGDFPTARVQQLELELRQEKLRAIEDGIYHIEDQVKHVASGVTNVSSEVEDVKKEVNDVCSQVKDVKTEVLDTRTKVEKVESDVKNINTGMEDMRTTVEDVGAHVKDVKTGLGDVITSVKDVGSNVNEVKAGVVNVNKNMDVFVTEVKTVLTDVRTEMDELKASVEDMKQANEAVRSKGHVVPESCVPNEIPHFYGRQKECEAILDHLTGSENTRLVDIWGSPGFGKTSVAINIAHRLLENRIPVYFVSLRGMRGKDELVSKLLSIFADVKQTPHLLPSHWLIQCLRQVQNPFVLILDNADDLLESGDTKTKEEVLKLTEDILVEISHIKLLFTTRESLDYLGYRVALHLEKVGKLDERSSASLVEVLLPDVSTNNCRSIMKECGQVPLAMQLMCSSMREEHLSCDEVLEELKHSTIVQVLDNESYSDEARLKNVINRSFLRLGEKEKEAFVSLAVFPGTFGLEEARAVLPQLTESERSTRSKRILRSLERKSLIESNNDFGSFSIHPLLRSFVVEKTLSDDKIRAVFHTAQLCFYEYNITNFEKASEMFLTGYSNDAFEVFVRQREKIVLSLLSGAREDELYNKTIHVLSKAEFFLFSLLYDEELLYIRLYDAAVEEAKKRNHWDGELKLLAAKYCGCLGWFYDHEQNEHHPLQGRFTDDSDCPPKLLCCFGFYHLLNGKLQEGISFLERFVHCASTDHDENVLKILAYHVLAICFRKQESDEMASLFETVCSEESKASSLSPAFCSLFLKETPSSSKESNFHCLQSSVAERDAFIFGVIADLLPPLYKALGDQMKLELSTPVTSSLLRLHKGLLVSFKEGRIRVRVMETCCNALDRLACYQEAAEGFHMITAQLENDRGNHEDTVRNYHALGLAQSKLKEYEAAHCSFKRALEIQRNLLQEMTESALDKEVISQTVALLTSLFEVFENTSATTGDVDNFLAACEELEGIVVKSKGDDFAKYIRILGSIYNNLSHCFDANEDYDKTLMLLGRAKKLTKEHLGDCVETANVLTNEGEVYMKMERYDEAQKSYRRALKLRKKLGIENHEDTAFICHGIGRILLNRGKYDDSLNAHLQGLRIRKTHLGDDHLLTASSLDDLAFCYYKMGKFEKAAKKWSKVVKLRRVLNGIHQDTARCFHNLSEVYVEMEKNSDAFSACQQAVDIRLEIMPEHVDTATELHLLGSIQFKMAEFKAAVRSFRQASKLRSKLLSDSHQDTALSYHCLGESQYALGDFSDALESLLTASTIRSDILGHHSLTADTEELLGRTYKALGEHDLSSHHIRKALEIRELCEKTVFDDPSDPLLGSY</sequence>
<keyword evidence="1" id="KW-0677">Repeat</keyword>
<dbReference type="InterPro" id="IPR027417">
    <property type="entry name" value="P-loop_NTPase"/>
</dbReference>
<evidence type="ECO:0000256" key="3">
    <source>
        <dbReference type="PROSITE-ProRule" id="PRU00339"/>
    </source>
</evidence>
<comment type="caution">
    <text evidence="6">The sequence shown here is derived from an EMBL/GenBank/DDBJ whole genome shotgun (WGS) entry which is preliminary data.</text>
</comment>
<dbReference type="CDD" id="cd00009">
    <property type="entry name" value="AAA"/>
    <property type="match status" value="1"/>
</dbReference>
<gene>
    <name evidence="6" type="ORF">PLOB_00021032</name>
</gene>
<dbReference type="EMBL" id="CALNXK010000244">
    <property type="protein sequence ID" value="CAH3178741.1"/>
    <property type="molecule type" value="Genomic_DNA"/>
</dbReference>
<evidence type="ECO:0000259" key="5">
    <source>
        <dbReference type="Pfam" id="PF13401"/>
    </source>
</evidence>
<evidence type="ECO:0000313" key="6">
    <source>
        <dbReference type="EMBL" id="CAH3178741.1"/>
    </source>
</evidence>
<dbReference type="PANTHER" id="PTHR45641">
    <property type="entry name" value="TETRATRICOPEPTIDE REPEAT PROTEIN (AFU_ORTHOLOGUE AFUA_6G03870)"/>
    <property type="match status" value="1"/>
</dbReference>
<keyword evidence="7" id="KW-1185">Reference proteome</keyword>
<dbReference type="SUPFAM" id="SSF48452">
    <property type="entry name" value="TPR-like"/>
    <property type="match status" value="3"/>
</dbReference>
<feature type="coiled-coil region" evidence="4">
    <location>
        <begin position="340"/>
        <end position="367"/>
    </location>
</feature>
<dbReference type="InterPro" id="IPR019734">
    <property type="entry name" value="TPR_rpt"/>
</dbReference>
<dbReference type="Gene3D" id="1.10.287.950">
    <property type="entry name" value="Methyl-accepting chemotaxis protein"/>
    <property type="match status" value="1"/>
</dbReference>
<dbReference type="Proteomes" id="UP001159405">
    <property type="component" value="Unassembled WGS sequence"/>
</dbReference>
<dbReference type="PROSITE" id="PS50293">
    <property type="entry name" value="TPR_REGION"/>
    <property type="match status" value="1"/>
</dbReference>
<dbReference type="InterPro" id="IPR049945">
    <property type="entry name" value="AAA_22"/>
</dbReference>
<dbReference type="Pfam" id="PF13181">
    <property type="entry name" value="TPR_8"/>
    <property type="match status" value="1"/>
</dbReference>
<organism evidence="6 7">
    <name type="scientific">Porites lobata</name>
    <dbReference type="NCBI Taxonomy" id="104759"/>
    <lineage>
        <taxon>Eukaryota</taxon>
        <taxon>Metazoa</taxon>
        <taxon>Cnidaria</taxon>
        <taxon>Anthozoa</taxon>
        <taxon>Hexacorallia</taxon>
        <taxon>Scleractinia</taxon>
        <taxon>Fungiina</taxon>
        <taxon>Poritidae</taxon>
        <taxon>Porites</taxon>
    </lineage>
</organism>
<evidence type="ECO:0000256" key="1">
    <source>
        <dbReference type="ARBA" id="ARBA00022737"/>
    </source>
</evidence>
<dbReference type="InterPro" id="IPR011990">
    <property type="entry name" value="TPR-like_helical_dom_sf"/>
</dbReference>
<keyword evidence="4" id="KW-0175">Coiled coil</keyword>
<keyword evidence="2 3" id="KW-0802">TPR repeat</keyword>